<dbReference type="STRING" id="273116.gene:9381684"/>
<evidence type="ECO:0000313" key="1">
    <source>
        <dbReference type="EMBL" id="BAB60034.1"/>
    </source>
</evidence>
<dbReference type="AlphaFoldDB" id="Q97AB8"/>
<organism evidence="1 2">
    <name type="scientific">Thermoplasma volcanium (strain ATCC 51530 / DSM 4299 / JCM 9571 / NBRC 15438 / GSS1)</name>
    <dbReference type="NCBI Taxonomy" id="273116"/>
    <lineage>
        <taxon>Archaea</taxon>
        <taxon>Methanobacteriati</taxon>
        <taxon>Thermoplasmatota</taxon>
        <taxon>Thermoplasmata</taxon>
        <taxon>Thermoplasmatales</taxon>
        <taxon>Thermoplasmataceae</taxon>
        <taxon>Thermoplasma</taxon>
    </lineage>
</organism>
<accession>Q97AB8</accession>
<dbReference type="HOGENOM" id="CLU_3094336_0_0_2"/>
<protein>
    <submittedName>
        <fullName evidence="1">TVG0910197 protein</fullName>
    </submittedName>
</protein>
<dbReference type="KEGG" id="tvo:TVG0910197"/>
<reference evidence="1 2" key="1">
    <citation type="journal article" date="1999" name="Proc. Jpn. Acad.">
        <title>Determination of the complete genomic DNA sequence of Thermoplasma volvanium GSS1.</title>
        <authorList>
            <person name="Kawashima T."/>
            <person name="Yamamoto Y."/>
            <person name="Aramaki H."/>
            <person name="Nunoshiba T."/>
            <person name="Kawamoto T."/>
            <person name="Watanabe K."/>
            <person name="Yamazaki M."/>
            <person name="Kanehori K."/>
            <person name="Amano N."/>
            <person name="Ohya Y."/>
            <person name="Makino K."/>
            <person name="Suzuki M."/>
        </authorList>
    </citation>
    <scope>NUCLEOTIDE SEQUENCE [LARGE SCALE GENOMIC DNA]</scope>
    <source>
        <strain evidence="2">ATCC 51530 / DSM 4299 / JCM 9571 / NBRC 15438 / GSS1</strain>
    </source>
</reference>
<evidence type="ECO:0000313" key="2">
    <source>
        <dbReference type="Proteomes" id="UP000001017"/>
    </source>
</evidence>
<sequence length="51" mass="5952">MEGISIIISVKDTLNLNNILNYTDCDLYEIISVSNNNNSNKKHETRKYIYE</sequence>
<dbReference type="PaxDb" id="273116-14325109"/>
<keyword evidence="2" id="KW-1185">Reference proteome</keyword>
<dbReference type="EMBL" id="BA000011">
    <property type="protein sequence ID" value="BAB60034.1"/>
    <property type="molecule type" value="Genomic_DNA"/>
</dbReference>
<reference evidence="1 2" key="2">
    <citation type="journal article" date="2000" name="Proc. Natl. Acad. Sci. U.S.A.">
        <title>Archaeal adaptation to higher temperatures revealed by genomic sequence of Thermoplasma volcanium.</title>
        <authorList>
            <person name="Kawashima T."/>
            <person name="Amano N."/>
            <person name="Koike H."/>
            <person name="Makino S."/>
            <person name="Higuchi S."/>
            <person name="Kawashima-Ohya Y."/>
            <person name="Watanabe K."/>
            <person name="Yamazaki M."/>
            <person name="Kanehori K."/>
            <person name="Kawamoto T."/>
            <person name="Nunoshiba T."/>
            <person name="Yamamoto Y."/>
            <person name="Aramaki H."/>
            <person name="Makino K."/>
            <person name="Suzuki M."/>
        </authorList>
    </citation>
    <scope>NUCLEOTIDE SEQUENCE [LARGE SCALE GENOMIC DNA]</scope>
    <source>
        <strain evidence="2">ATCC 51530 / DSM 4299 / JCM 9571 / NBRC 15438 / GSS1</strain>
    </source>
</reference>
<proteinExistence type="predicted"/>
<gene>
    <name evidence="1" type="ORF">TVG0910197</name>
</gene>
<dbReference type="Proteomes" id="UP000001017">
    <property type="component" value="Chromosome"/>
</dbReference>
<name>Q97AB8_THEVO</name>